<feature type="region of interest" description="Disordered" evidence="6">
    <location>
        <begin position="1"/>
        <end position="23"/>
    </location>
</feature>
<evidence type="ECO:0000256" key="6">
    <source>
        <dbReference type="SAM" id="MobiDB-lite"/>
    </source>
</evidence>
<dbReference type="InterPro" id="IPR004331">
    <property type="entry name" value="SPX_dom"/>
</dbReference>
<evidence type="ECO:0000256" key="5">
    <source>
        <dbReference type="ARBA" id="ARBA00023136"/>
    </source>
</evidence>
<feature type="transmembrane region" description="Helical" evidence="7">
    <location>
        <begin position="285"/>
        <end position="304"/>
    </location>
</feature>
<dbReference type="GO" id="GO:0005886">
    <property type="term" value="C:plasma membrane"/>
    <property type="evidence" value="ECO:0007669"/>
    <property type="project" value="TreeGrafter"/>
</dbReference>
<dbReference type="GO" id="GO:0016036">
    <property type="term" value="P:cellular response to phosphate starvation"/>
    <property type="evidence" value="ECO:0007669"/>
    <property type="project" value="TreeGrafter"/>
</dbReference>
<dbReference type="InParanoid" id="A0A6I8W4H9"/>
<evidence type="ECO:0000259" key="8">
    <source>
        <dbReference type="PROSITE" id="PS51380"/>
    </source>
</evidence>
<dbReference type="FunCoup" id="A0A6I8W4H9">
    <property type="interactions" value="11"/>
</dbReference>
<keyword evidence="10" id="KW-1185">Reference proteome</keyword>
<feature type="compositionally biased region" description="Polar residues" evidence="6">
    <location>
        <begin position="12"/>
        <end position="23"/>
    </location>
</feature>
<feature type="transmembrane region" description="Helical" evidence="7">
    <location>
        <begin position="511"/>
        <end position="532"/>
    </location>
</feature>
<feature type="domain" description="SPX" evidence="9">
    <location>
        <begin position="7"/>
        <end position="188"/>
    </location>
</feature>
<comment type="subcellular location">
    <subcellularLocation>
        <location evidence="1">Membrane</location>
        <topology evidence="1">Multi-pass membrane protein</topology>
    </subcellularLocation>
</comment>
<keyword evidence="4 7" id="KW-1133">Transmembrane helix</keyword>
<feature type="transmembrane region" description="Helical" evidence="7">
    <location>
        <begin position="243"/>
        <end position="265"/>
    </location>
</feature>
<dbReference type="InterPro" id="IPR004342">
    <property type="entry name" value="EXS_C"/>
</dbReference>
<dbReference type="Bgee" id="FBgn0075521">
    <property type="expression patterns" value="Expressed in male reproductive system and 1 other cell type or tissue"/>
</dbReference>
<name>A0A6I8W4H9_DROPS</name>
<dbReference type="Proteomes" id="UP000001819">
    <property type="component" value="Chromosome X"/>
</dbReference>
<feature type="transmembrane region" description="Helical" evidence="7">
    <location>
        <begin position="481"/>
        <end position="499"/>
    </location>
</feature>
<evidence type="ECO:0000256" key="1">
    <source>
        <dbReference type="ARBA" id="ARBA00004141"/>
    </source>
</evidence>
<feature type="domain" description="EXS" evidence="8">
    <location>
        <begin position="438"/>
        <end position="641"/>
    </location>
</feature>
<feature type="compositionally biased region" description="Basic and acidic residues" evidence="6">
    <location>
        <begin position="655"/>
        <end position="668"/>
    </location>
</feature>
<gene>
    <name evidence="11" type="primary">LOC4814617</name>
</gene>
<feature type="transmembrane region" description="Helical" evidence="7">
    <location>
        <begin position="355"/>
        <end position="375"/>
    </location>
</feature>
<dbReference type="CDD" id="cd14477">
    <property type="entry name" value="SPX_XPR1_like"/>
    <property type="match status" value="1"/>
</dbReference>
<dbReference type="PANTHER" id="PTHR10783">
    <property type="entry name" value="XENOTROPIC AND POLYTROPIC RETROVIRUS RECEPTOR 1-RELATED"/>
    <property type="match status" value="1"/>
</dbReference>
<evidence type="ECO:0000313" key="11">
    <source>
        <dbReference type="RefSeq" id="XP_033238227.1"/>
    </source>
</evidence>
<evidence type="ECO:0000256" key="2">
    <source>
        <dbReference type="ARBA" id="ARBA00009665"/>
    </source>
</evidence>
<organism evidence="10 11">
    <name type="scientific">Drosophila pseudoobscura pseudoobscura</name>
    <name type="common">Fruit fly</name>
    <dbReference type="NCBI Taxonomy" id="46245"/>
    <lineage>
        <taxon>Eukaryota</taxon>
        <taxon>Metazoa</taxon>
        <taxon>Ecdysozoa</taxon>
        <taxon>Arthropoda</taxon>
        <taxon>Hexapoda</taxon>
        <taxon>Insecta</taxon>
        <taxon>Pterygota</taxon>
        <taxon>Neoptera</taxon>
        <taxon>Endopterygota</taxon>
        <taxon>Diptera</taxon>
        <taxon>Brachycera</taxon>
        <taxon>Muscomorpha</taxon>
        <taxon>Ephydroidea</taxon>
        <taxon>Drosophilidae</taxon>
        <taxon>Drosophila</taxon>
        <taxon>Sophophora</taxon>
    </lineage>
</organism>
<dbReference type="PROSITE" id="PS51380">
    <property type="entry name" value="EXS"/>
    <property type="match status" value="1"/>
</dbReference>
<keyword evidence="3 7" id="KW-0812">Transmembrane</keyword>
<sequence>MATAVHAIHGEQLQSSLAGQSPSETRISNLQDLKTMIKQGVDGARDSDTSLEYATAAYYQAFEEAFFSECQNELERVNNFFMEKLAEARRKHATLKLQLLATARVPGHTASLTSLGSQRTEQVRPDPVNTSGSRKMMTQRQLRNAYSEFYLSLVLLQNFQSLNETGFRKICKKYDKYLRSSAGADWFQRHIPQAAFADQRTLQRMVIEVEDLYTFYLAAGDRSQAMNKLRVPPLGQPTPAQMVFRAGVALGMFVMLFVLTLISYWRRPPLQSNILAFMSLYRGPFTWVIFNFFMAANVTGWQRFGVNHVLIFEIDPRSHLQPATFLEIACTFGILWTLSMLGFLYHGQFHVTDPFIFPLALILIMLLLLVVPLPIMNWPARWWTMKLLGRVMSAPLHYVGFADFWMGDQLNSLLTCIVDHYYIVRFYASSWLRGQPVPPYLSTDVLVPVIYCLPAWFRFAQCLRRFRDSGSKSISYLLNSGKYSTTFFVVLFSTLRSRTDDRYANTFVNPYTWLLLAASIVSTLYCFLWDVIKDFGLFRIWKGKHIFLREKLVYPPAFYYFVIVENLVLRWFWVIEFTLNHHALMTPYNTKTLGSLLEITRRFIWNYLRLENEHLYNCGKFRATRDIHLAALNPRQERMLESMMDESDGVSNRRQRPDERTRLGKEYF</sequence>
<dbReference type="ExpressionAtlas" id="A0A6I8W4H9">
    <property type="expression patterns" value="baseline"/>
</dbReference>
<feature type="transmembrane region" description="Helical" evidence="7">
    <location>
        <begin position="552"/>
        <end position="573"/>
    </location>
</feature>
<dbReference type="RefSeq" id="XP_033238227.1">
    <property type="nucleotide sequence ID" value="XM_033382336.1"/>
</dbReference>
<reference evidence="11" key="1">
    <citation type="submission" date="2025-08" db="UniProtKB">
        <authorList>
            <consortium name="RefSeq"/>
        </authorList>
    </citation>
    <scope>IDENTIFICATION</scope>
    <source>
        <strain evidence="11">MV-25-SWS-2005</strain>
        <tissue evidence="11">Whole body</tissue>
    </source>
</reference>
<dbReference type="AlphaFoldDB" id="A0A6I8W4H9"/>
<keyword evidence="11" id="KW-0675">Receptor</keyword>
<feature type="region of interest" description="Disordered" evidence="6">
    <location>
        <begin position="114"/>
        <end position="136"/>
    </location>
</feature>
<protein>
    <submittedName>
        <fullName evidence="11">Xenotropic and polytropic retrovirus receptor 1 isoform X1</fullName>
    </submittedName>
</protein>
<dbReference type="PANTHER" id="PTHR10783:SF127">
    <property type="entry name" value="LD30826P-RELATED"/>
    <property type="match status" value="1"/>
</dbReference>
<dbReference type="PROSITE" id="PS51382">
    <property type="entry name" value="SPX"/>
    <property type="match status" value="1"/>
</dbReference>
<accession>A0A6I8W4H9</accession>
<dbReference type="Pfam" id="PF03105">
    <property type="entry name" value="SPX"/>
    <property type="match status" value="1"/>
</dbReference>
<keyword evidence="5 7" id="KW-0472">Membrane</keyword>
<evidence type="ECO:0000256" key="7">
    <source>
        <dbReference type="SAM" id="Phobius"/>
    </source>
</evidence>
<evidence type="ECO:0000259" key="9">
    <source>
        <dbReference type="PROSITE" id="PS51382"/>
    </source>
</evidence>
<evidence type="ECO:0000256" key="4">
    <source>
        <dbReference type="ARBA" id="ARBA00022989"/>
    </source>
</evidence>
<proteinExistence type="inferred from homology"/>
<dbReference type="GO" id="GO:0000822">
    <property type="term" value="F:inositol hexakisphosphate binding"/>
    <property type="evidence" value="ECO:0007669"/>
    <property type="project" value="TreeGrafter"/>
</dbReference>
<feature type="transmembrane region" description="Helical" evidence="7">
    <location>
        <begin position="440"/>
        <end position="460"/>
    </location>
</feature>
<dbReference type="Pfam" id="PF03124">
    <property type="entry name" value="EXS"/>
    <property type="match status" value="1"/>
</dbReference>
<dbReference type="GO" id="GO:0005794">
    <property type="term" value="C:Golgi apparatus"/>
    <property type="evidence" value="ECO:0007669"/>
    <property type="project" value="TreeGrafter"/>
</dbReference>
<dbReference type="GO" id="GO:0006817">
    <property type="term" value="P:phosphate ion transport"/>
    <property type="evidence" value="ECO:0007669"/>
    <property type="project" value="TreeGrafter"/>
</dbReference>
<feature type="transmembrane region" description="Helical" evidence="7">
    <location>
        <begin position="325"/>
        <end position="343"/>
    </location>
</feature>
<evidence type="ECO:0000313" key="10">
    <source>
        <dbReference type="Proteomes" id="UP000001819"/>
    </source>
</evidence>
<evidence type="ECO:0000256" key="3">
    <source>
        <dbReference type="ARBA" id="ARBA00022692"/>
    </source>
</evidence>
<comment type="similarity">
    <text evidence="2">Belongs to the SYG1 (TC 2.A.94) family.</text>
</comment>
<feature type="region of interest" description="Disordered" evidence="6">
    <location>
        <begin position="643"/>
        <end position="668"/>
    </location>
</feature>